<name>A0A9D3ZI33_9ROSI</name>
<dbReference type="AlphaFoldDB" id="A0A9D3ZI33"/>
<dbReference type="SUPFAM" id="SSF53098">
    <property type="entry name" value="Ribonuclease H-like"/>
    <property type="match status" value="1"/>
</dbReference>
<dbReference type="EMBL" id="JAIQCV010000012">
    <property type="protein sequence ID" value="KAH1039100.1"/>
    <property type="molecule type" value="Genomic_DNA"/>
</dbReference>
<evidence type="ECO:0000313" key="2">
    <source>
        <dbReference type="Proteomes" id="UP000828251"/>
    </source>
</evidence>
<keyword evidence="2" id="KW-1185">Reference proteome</keyword>
<dbReference type="Proteomes" id="UP000828251">
    <property type="component" value="Unassembled WGS sequence"/>
</dbReference>
<organism evidence="1 2">
    <name type="scientific">Gossypium stocksii</name>
    <dbReference type="NCBI Taxonomy" id="47602"/>
    <lineage>
        <taxon>Eukaryota</taxon>
        <taxon>Viridiplantae</taxon>
        <taxon>Streptophyta</taxon>
        <taxon>Embryophyta</taxon>
        <taxon>Tracheophyta</taxon>
        <taxon>Spermatophyta</taxon>
        <taxon>Magnoliopsida</taxon>
        <taxon>eudicotyledons</taxon>
        <taxon>Gunneridae</taxon>
        <taxon>Pentapetalae</taxon>
        <taxon>rosids</taxon>
        <taxon>malvids</taxon>
        <taxon>Malvales</taxon>
        <taxon>Malvaceae</taxon>
        <taxon>Malvoideae</taxon>
        <taxon>Gossypium</taxon>
    </lineage>
</organism>
<dbReference type="PANTHER" id="PTHR42648:SF26">
    <property type="entry name" value="INTEGRASE CATALYTIC DOMAIN-CONTAINING PROTEIN"/>
    <property type="match status" value="1"/>
</dbReference>
<dbReference type="InterPro" id="IPR012337">
    <property type="entry name" value="RNaseH-like_sf"/>
</dbReference>
<dbReference type="OrthoDB" id="1002625at2759"/>
<gene>
    <name evidence="1" type="ORF">J1N35_040843</name>
</gene>
<protein>
    <submittedName>
        <fullName evidence="1">Uncharacterized protein</fullName>
    </submittedName>
</protein>
<accession>A0A9D3ZI33</accession>
<feature type="non-terminal residue" evidence="1">
    <location>
        <position position="1"/>
    </location>
</feature>
<dbReference type="InterPro" id="IPR036397">
    <property type="entry name" value="RNaseH_sf"/>
</dbReference>
<dbReference type="Gene3D" id="3.30.420.10">
    <property type="entry name" value="Ribonuclease H-like superfamily/Ribonuclease H"/>
    <property type="match status" value="1"/>
</dbReference>
<dbReference type="InterPro" id="IPR039537">
    <property type="entry name" value="Retrotran_Ty1/copia-like"/>
</dbReference>
<reference evidence="1 2" key="1">
    <citation type="journal article" date="2021" name="Plant Biotechnol. J.">
        <title>Multi-omics assisted identification of the key and species-specific regulatory components of drought-tolerant mechanisms in Gossypium stocksii.</title>
        <authorList>
            <person name="Yu D."/>
            <person name="Ke L."/>
            <person name="Zhang D."/>
            <person name="Wu Y."/>
            <person name="Sun Y."/>
            <person name="Mei J."/>
            <person name="Sun J."/>
            <person name="Sun Y."/>
        </authorList>
    </citation>
    <scope>NUCLEOTIDE SEQUENCE [LARGE SCALE GENOMIC DNA]</scope>
    <source>
        <strain evidence="2">cv. E1</strain>
        <tissue evidence="1">Leaf</tissue>
    </source>
</reference>
<proteinExistence type="predicted"/>
<evidence type="ECO:0000313" key="1">
    <source>
        <dbReference type="EMBL" id="KAH1039100.1"/>
    </source>
</evidence>
<dbReference type="GO" id="GO:0003676">
    <property type="term" value="F:nucleic acid binding"/>
    <property type="evidence" value="ECO:0007669"/>
    <property type="project" value="InterPro"/>
</dbReference>
<comment type="caution">
    <text evidence="1">The sequence shown here is derived from an EMBL/GenBank/DDBJ whole genome shotgun (WGS) entry which is preliminary data.</text>
</comment>
<sequence length="230" mass="25430">ATQCDSNLDNTNSYVPVPVAASSWYPNSGATHNVYQNVFGLNALTSYTVLASHGILHYLSYPYTLEKNGFAKRKHKHIVETGHTLLAQASLLMDYWGYAFSSAVHLINRLPTSVLKRYSTQYKGYHCLTPDGKSGTVASSVTSSPLQIVSLASSTESLSDLREHNPSTEAIQLLTESLTIPHVFPGNTHAMITQFKARIFKPKTLTVEAIDFEPRSVEVAFTHKEWKLAV</sequence>
<dbReference type="PANTHER" id="PTHR42648">
    <property type="entry name" value="TRANSPOSASE, PUTATIVE-RELATED"/>
    <property type="match status" value="1"/>
</dbReference>